<feature type="active site" description="Acyl-ester intermediate" evidence="6">
    <location>
        <position position="189"/>
    </location>
</feature>
<dbReference type="SUPFAM" id="SSF53474">
    <property type="entry name" value="alpha/beta-Hydrolases"/>
    <property type="match status" value="1"/>
</dbReference>
<dbReference type="Pfam" id="PF00135">
    <property type="entry name" value="COesterase"/>
    <property type="match status" value="1"/>
</dbReference>
<keyword evidence="3 7" id="KW-0378">Hydrolase</keyword>
<dbReference type="Proteomes" id="UP001367676">
    <property type="component" value="Unassembled WGS sequence"/>
</dbReference>
<protein>
    <recommendedName>
        <fullName evidence="7">Carboxylic ester hydrolase</fullName>
        <ecNumber evidence="7">3.1.1.-</ecNumber>
    </recommendedName>
</protein>
<evidence type="ECO:0000256" key="1">
    <source>
        <dbReference type="ARBA" id="ARBA00005964"/>
    </source>
</evidence>
<comment type="catalytic activity">
    <reaction evidence="5">
        <text>acetylcholine + H2O = choline + acetate + H(+)</text>
        <dbReference type="Rhea" id="RHEA:17561"/>
        <dbReference type="ChEBI" id="CHEBI:15354"/>
        <dbReference type="ChEBI" id="CHEBI:15355"/>
        <dbReference type="ChEBI" id="CHEBI:15377"/>
        <dbReference type="ChEBI" id="CHEBI:15378"/>
        <dbReference type="ChEBI" id="CHEBI:30089"/>
        <dbReference type="EC" id="3.1.1.7"/>
    </reaction>
</comment>
<dbReference type="InterPro" id="IPR019826">
    <property type="entry name" value="Carboxylesterase_B_AS"/>
</dbReference>
<dbReference type="EMBL" id="JBBCAQ010000022">
    <property type="protein sequence ID" value="KAK7590735.1"/>
    <property type="molecule type" value="Genomic_DNA"/>
</dbReference>
<dbReference type="EC" id="3.1.1.-" evidence="7"/>
<evidence type="ECO:0000256" key="5">
    <source>
        <dbReference type="ARBA" id="ARBA00048484"/>
    </source>
</evidence>
<evidence type="ECO:0000256" key="2">
    <source>
        <dbReference type="ARBA" id="ARBA00022487"/>
    </source>
</evidence>
<dbReference type="Gene3D" id="3.40.50.1820">
    <property type="entry name" value="alpha/beta hydrolase"/>
    <property type="match status" value="1"/>
</dbReference>
<comment type="caution">
    <text evidence="9">The sequence shown here is derived from an EMBL/GenBank/DDBJ whole genome shotgun (WGS) entry which is preliminary data.</text>
</comment>
<evidence type="ECO:0000313" key="9">
    <source>
        <dbReference type="EMBL" id="KAK7590735.1"/>
    </source>
</evidence>
<dbReference type="InterPro" id="IPR029058">
    <property type="entry name" value="AB_hydrolase_fold"/>
</dbReference>
<name>A0AAN9TGK0_9HEMI</name>
<evidence type="ECO:0000256" key="4">
    <source>
        <dbReference type="ARBA" id="ARBA00023180"/>
    </source>
</evidence>
<dbReference type="AlphaFoldDB" id="A0AAN9TGK0"/>
<dbReference type="PANTHER" id="PTHR43142">
    <property type="entry name" value="CARBOXYLIC ESTER HYDROLASE"/>
    <property type="match status" value="1"/>
</dbReference>
<evidence type="ECO:0000256" key="7">
    <source>
        <dbReference type="RuleBase" id="RU361235"/>
    </source>
</evidence>
<evidence type="ECO:0000313" key="10">
    <source>
        <dbReference type="Proteomes" id="UP001367676"/>
    </source>
</evidence>
<keyword evidence="2" id="KW-0719">Serine esterase</keyword>
<proteinExistence type="inferred from homology"/>
<dbReference type="PROSITE" id="PS00122">
    <property type="entry name" value="CARBOXYLESTERASE_B_1"/>
    <property type="match status" value="1"/>
</dbReference>
<organism evidence="9 10">
    <name type="scientific">Parthenolecanium corni</name>
    <dbReference type="NCBI Taxonomy" id="536013"/>
    <lineage>
        <taxon>Eukaryota</taxon>
        <taxon>Metazoa</taxon>
        <taxon>Ecdysozoa</taxon>
        <taxon>Arthropoda</taxon>
        <taxon>Hexapoda</taxon>
        <taxon>Insecta</taxon>
        <taxon>Pterygota</taxon>
        <taxon>Neoptera</taxon>
        <taxon>Paraneoptera</taxon>
        <taxon>Hemiptera</taxon>
        <taxon>Sternorrhyncha</taxon>
        <taxon>Coccoidea</taxon>
        <taxon>Coccidae</taxon>
        <taxon>Parthenolecanium</taxon>
    </lineage>
</organism>
<keyword evidence="4" id="KW-0325">Glycoprotein</keyword>
<evidence type="ECO:0000256" key="6">
    <source>
        <dbReference type="PIRSR" id="PIRSR600997-1"/>
    </source>
</evidence>
<gene>
    <name evidence="9" type="ORF">V9T40_002348</name>
</gene>
<dbReference type="GO" id="GO:0003990">
    <property type="term" value="F:acetylcholinesterase activity"/>
    <property type="evidence" value="ECO:0007669"/>
    <property type="project" value="UniProtKB-EC"/>
</dbReference>
<evidence type="ECO:0000256" key="3">
    <source>
        <dbReference type="ARBA" id="ARBA00022801"/>
    </source>
</evidence>
<dbReference type="PANTHER" id="PTHR43142:SF1">
    <property type="entry name" value="CARBOXYLIC ESTER HYDROLASE"/>
    <property type="match status" value="1"/>
</dbReference>
<keyword evidence="10" id="KW-1185">Reference proteome</keyword>
<dbReference type="InterPro" id="IPR000997">
    <property type="entry name" value="Cholinesterase"/>
</dbReference>
<sequence length="530" mass="59286">MKPVIEVKQGKLQGEAQKSVLTGKEFYSFKGIPFAKPPVNELRFQAPVPLEKWDGILDATKDGELCTQIDMADGGLKGSENCLFINVYTPNLPTGSTNPKPVMVFIHGGGFAAGNGSSQTYAPDFLINYDVLIVTTNYRVHALGFLNMGTKNAVPNCGLRDQILALKWIKENISQFGGDPGSITIFGESAGAASVHHLMLSPLSKGLFHKAILQSGTINCTWSLNLEPEKSGYVLANKLGYEGVKDPEKVVEFLKTQSDKKITLAAHEIHQDWRRQYPGKSVSVCFIPSIEKDKENAVIPDHPEVLMKSADPIPLIVGLNDKEGRLAFVAVADNLMKTLQEDFTNCMKHDMNCDKEKLLAISNKIKQFYLGEKEVGPDTVDAIVDLYSDILFKNFYESFENNVKSKHPVYVYEFGFHGRFNLYSKVMMRDLACSSGAAHGDELPYIFHKPAFQNNEFVEPEVTVIKNMCLMWSNFAKTGNPTQGMKTEWRPHTTEKPCYLRIDKDLKLVEDKITPQRIEFWKNLKASKSL</sequence>
<comment type="similarity">
    <text evidence="1 7">Belongs to the type-B carboxylesterase/lipase family.</text>
</comment>
<reference evidence="9 10" key="1">
    <citation type="submission" date="2024-03" db="EMBL/GenBank/DDBJ databases">
        <title>Adaptation during the transition from Ophiocordyceps entomopathogen to insect associate is accompanied by gene loss and intensified selection.</title>
        <authorList>
            <person name="Ward C.M."/>
            <person name="Onetto C.A."/>
            <person name="Borneman A.R."/>
        </authorList>
    </citation>
    <scope>NUCLEOTIDE SEQUENCE [LARGE SCALE GENOMIC DNA]</scope>
    <source>
        <strain evidence="9">AWRI1</strain>
        <tissue evidence="9">Single Adult Female</tissue>
    </source>
</reference>
<dbReference type="PRINTS" id="PR00878">
    <property type="entry name" value="CHOLNESTRASE"/>
</dbReference>
<evidence type="ECO:0000259" key="8">
    <source>
        <dbReference type="Pfam" id="PF00135"/>
    </source>
</evidence>
<feature type="domain" description="Carboxylesterase type B" evidence="8">
    <location>
        <begin position="2"/>
        <end position="521"/>
    </location>
</feature>
<dbReference type="InterPro" id="IPR002018">
    <property type="entry name" value="CarbesteraseB"/>
</dbReference>
<feature type="active site" description="Charge relay system" evidence="6">
    <location>
        <position position="439"/>
    </location>
</feature>
<accession>A0AAN9TGK0</accession>
<feature type="active site" description="Charge relay system" evidence="6">
    <location>
        <position position="323"/>
    </location>
</feature>